<keyword evidence="2" id="KW-1185">Reference proteome</keyword>
<reference evidence="1 2" key="1">
    <citation type="journal article" date="2019" name="Front. Genet.">
        <title>Whole-Genome Sequencing of the Opportunistic Yeast Pathogen Candida inconspicua Uncovers Its Hybrid Origin.</title>
        <authorList>
            <person name="Mixao V."/>
            <person name="Hansen A.P."/>
            <person name="Saus E."/>
            <person name="Boekhout T."/>
            <person name="Lass-Florl C."/>
            <person name="Gabaldon T."/>
        </authorList>
    </citation>
    <scope>NUCLEOTIDE SEQUENCE [LARGE SCALE GENOMIC DNA]</scope>
    <source>
        <strain evidence="1 2">CBS 180</strain>
    </source>
</reference>
<gene>
    <name evidence="1" type="ORF">CANINC_002798</name>
</gene>
<proteinExistence type="predicted"/>
<accession>A0A4T0X0P2</accession>
<dbReference type="EMBL" id="SELW01000465">
    <property type="protein sequence ID" value="TID26209.1"/>
    <property type="molecule type" value="Genomic_DNA"/>
</dbReference>
<dbReference type="AlphaFoldDB" id="A0A4T0X0P2"/>
<name>A0A4T0X0P2_9ASCO</name>
<evidence type="ECO:0000313" key="2">
    <source>
        <dbReference type="Proteomes" id="UP000307173"/>
    </source>
</evidence>
<dbReference type="Proteomes" id="UP000307173">
    <property type="component" value="Unassembled WGS sequence"/>
</dbReference>
<organism evidence="1 2">
    <name type="scientific">Pichia inconspicua</name>
    <dbReference type="NCBI Taxonomy" id="52247"/>
    <lineage>
        <taxon>Eukaryota</taxon>
        <taxon>Fungi</taxon>
        <taxon>Dikarya</taxon>
        <taxon>Ascomycota</taxon>
        <taxon>Saccharomycotina</taxon>
        <taxon>Pichiomycetes</taxon>
        <taxon>Pichiales</taxon>
        <taxon>Pichiaceae</taxon>
        <taxon>Pichia</taxon>
    </lineage>
</organism>
<evidence type="ECO:0000313" key="1">
    <source>
        <dbReference type="EMBL" id="TID26209.1"/>
    </source>
</evidence>
<comment type="caution">
    <text evidence="1">The sequence shown here is derived from an EMBL/GenBank/DDBJ whole genome shotgun (WGS) entry which is preliminary data.</text>
</comment>
<protein>
    <submittedName>
        <fullName evidence="1">Uncharacterized protein</fullName>
    </submittedName>
</protein>
<sequence length="826" mass="96155">MTRSKVERVVSSISSTQIFIGPKKVIDSPDGFIVYNKNSISRFEYTNKGKSRFKRINYLTFKEQKSEIKAVFYIAELKHFVLVGMEDSKWLNLSLEHSDPDIDGEHSSTKCYARYATDLDSNPSTPNSIKLKVDVWGKASAAYCRYYLFHPPDDEQTYFEAKCGSIYHNGIRFISESRVRSPAQYVSIERDFYTYVDSFSFHFCGYNSARISYDFESFICAAHRLNDNKFEFIIATDSHEIFHLRTTDLYSNITVEKLIDDPVSIYINSISETQNELFFSSEKTGLLVYHKHTKKISYLYSNAQLLNEVNLGLCVSHKFSLPCKSWVIVTNDGKNSVISKQSSWYKLQKFDLKNYEFYKTMISKLPKNTPSDTICKGSIAYSNRKLSITLPNLKKPFRLKYEADYTPTGIKIFDISFDSLKFATFDNHNITICEVSQKPYKLNVCMSQKWKSWDYIIDVELFRKFSDQILLVLTVTGSFFKLNMNTNNIECIQSISGATQIYKIENTCLFAKAHEIAILDTNEANIEKSIFRFISSIVEIKKFNTKSILIRTLNGDYLADFGGDKILHELPVKSKVNQCVLFNDFIIATTSNTFYMINVSNFTIQLMMEIEPGAFIDFDAKMNLIFFHGYQTAIYEYSVVENTLKLRYSQENENLFPKLGIDTYRKKKIIGGFDSDYFQKNGYKALLSDTISNFKAVEVNHKLHYVYIDEALSLRICKVRERPNSILFEEVKKIYPVTFMDIHAERYLFYIHRCKAYILNIEMLSTVFIGHLREIENVLFLNHDAIDWSSRRLRTDEHLCASINKGKMFDYYVKKRDRARYDDKIN</sequence>